<sequence>MTIATNGRPTGAIIITGSLYSEVLHFYAHQMQSLDARRFEDYAASFTESGVFRHSPHAEPAVGRPAIVQELVDFHRKYDPATVRRRHWFNQIALTAQCDGTVKSTAYALVTTIRPGERPEINPSCLVHDVLAVEGTTVRVASRLITHDHIF</sequence>
<feature type="domain" description="SnoaL-like" evidence="1">
    <location>
        <begin position="20"/>
        <end position="142"/>
    </location>
</feature>
<dbReference type="EMBL" id="JACXYU010000002">
    <property type="protein sequence ID" value="MBD3931012.1"/>
    <property type="molecule type" value="Genomic_DNA"/>
</dbReference>
<dbReference type="Proteomes" id="UP000632289">
    <property type="component" value="Unassembled WGS sequence"/>
</dbReference>
<dbReference type="InterPro" id="IPR032710">
    <property type="entry name" value="NTF2-like_dom_sf"/>
</dbReference>
<organism evidence="2 3">
    <name type="scientific">Streptomyces chumphonensis</name>
    <dbReference type="NCBI Taxonomy" id="1214925"/>
    <lineage>
        <taxon>Bacteria</taxon>
        <taxon>Bacillati</taxon>
        <taxon>Actinomycetota</taxon>
        <taxon>Actinomycetes</taxon>
        <taxon>Kitasatosporales</taxon>
        <taxon>Streptomycetaceae</taxon>
        <taxon>Streptomyces</taxon>
    </lineage>
</organism>
<evidence type="ECO:0000313" key="3">
    <source>
        <dbReference type="Proteomes" id="UP000632289"/>
    </source>
</evidence>
<reference evidence="2" key="1">
    <citation type="submission" date="2020-09" db="EMBL/GenBank/DDBJ databases">
        <title>Secondary metabolite and genome analysis of marine Streptomyces chumphonensis KK1-2T.</title>
        <authorList>
            <person name="Phongsopitanun W."/>
            <person name="Kanchanasin P."/>
            <person name="Pittayakhajonwut P."/>
            <person name="Suwanborirux K."/>
            <person name="Tanasupawat S."/>
        </authorList>
    </citation>
    <scope>NUCLEOTIDE SEQUENCE</scope>
    <source>
        <strain evidence="2">KK1-2</strain>
    </source>
</reference>
<dbReference type="SUPFAM" id="SSF54427">
    <property type="entry name" value="NTF2-like"/>
    <property type="match status" value="1"/>
</dbReference>
<comment type="caution">
    <text evidence="2">The sequence shown here is derived from an EMBL/GenBank/DDBJ whole genome shotgun (WGS) entry which is preliminary data.</text>
</comment>
<dbReference type="Gene3D" id="3.10.450.50">
    <property type="match status" value="1"/>
</dbReference>
<evidence type="ECO:0000259" key="1">
    <source>
        <dbReference type="Pfam" id="PF13577"/>
    </source>
</evidence>
<protein>
    <submittedName>
        <fullName evidence="2">Nuclear transport factor 2 family protein</fullName>
    </submittedName>
</protein>
<accession>A0A927EYC4</accession>
<proteinExistence type="predicted"/>
<dbReference type="RefSeq" id="WP_191208332.1">
    <property type="nucleotide sequence ID" value="NZ_BAABKL010000023.1"/>
</dbReference>
<dbReference type="AlphaFoldDB" id="A0A927EYC4"/>
<evidence type="ECO:0000313" key="2">
    <source>
        <dbReference type="EMBL" id="MBD3931012.1"/>
    </source>
</evidence>
<name>A0A927EYC4_9ACTN</name>
<dbReference type="InterPro" id="IPR037401">
    <property type="entry name" value="SnoaL-like"/>
</dbReference>
<keyword evidence="3" id="KW-1185">Reference proteome</keyword>
<dbReference type="Pfam" id="PF13577">
    <property type="entry name" value="SnoaL_4"/>
    <property type="match status" value="1"/>
</dbReference>
<gene>
    <name evidence="2" type="ORF">IF129_05480</name>
</gene>